<feature type="domain" description="Major facilitator superfamily (MFS) profile" evidence="7">
    <location>
        <begin position="43"/>
        <end position="424"/>
    </location>
</feature>
<keyword evidence="9" id="KW-1185">Reference proteome</keyword>
<feature type="transmembrane region" description="Helical" evidence="6">
    <location>
        <begin position="242"/>
        <end position="262"/>
    </location>
</feature>
<dbReference type="Pfam" id="PF07690">
    <property type="entry name" value="MFS_1"/>
    <property type="match status" value="1"/>
</dbReference>
<evidence type="ECO:0000313" key="9">
    <source>
        <dbReference type="Proteomes" id="UP001476247"/>
    </source>
</evidence>
<feature type="transmembrane region" description="Helical" evidence="6">
    <location>
        <begin position="83"/>
        <end position="101"/>
    </location>
</feature>
<dbReference type="Gene3D" id="1.20.1250.20">
    <property type="entry name" value="MFS general substrate transporter like domains"/>
    <property type="match status" value="1"/>
</dbReference>
<feature type="transmembrane region" description="Helical" evidence="6">
    <location>
        <begin position="138"/>
        <end position="159"/>
    </location>
</feature>
<protein>
    <recommendedName>
        <fullName evidence="7">Major facilitator superfamily (MFS) profile domain-containing protein</fullName>
    </recommendedName>
</protein>
<dbReference type="Gene3D" id="1.20.1720.10">
    <property type="entry name" value="Multidrug resistance protein D"/>
    <property type="match status" value="1"/>
</dbReference>
<sequence>MNTETSPSITTDSSTDNDEITIIEQKELSEPYTIFTKFQILRILTIASLTSMISPLTASIYLPALNQIEKSLVVSTAKVNLTITAYMIFQAISPAFWGTIADQWGRRPVLLCTMLIYCATCVGLTFTQNYTTLLVLRMIQAFGSSSVVAVCAGVVGDIADSKRRGSYFGSLSLVFVGLFVPETLRALVGNGSGYANPTPWQWYTKHCRQKKQVLILNNTQQHHHFNAANFLKPFQYLLEKDVIIILMFSGLHFMSYYCFMVTTTKQFSLHFQLTTIQIGLCFLGLGGGTIVGSFVHGKILDRDFQKVVKSEERPDLEIPYYYARLRSIWYCVICEQVLTFLYGWLYYLHAPLAVFLVLQFLVGYSASSIMLCAQSLLIDLFPGKGASITASNNLIRCLLSTGYTRHWNILVVYDYRHHPGDFKH</sequence>
<comment type="subcellular location">
    <subcellularLocation>
        <location evidence="1">Membrane</location>
        <topology evidence="1">Multi-pass membrane protein</topology>
    </subcellularLocation>
</comment>
<dbReference type="InterPro" id="IPR020846">
    <property type="entry name" value="MFS_dom"/>
</dbReference>
<keyword evidence="3 6" id="KW-0812">Transmembrane</keyword>
<feature type="transmembrane region" description="Helical" evidence="6">
    <location>
        <begin position="353"/>
        <end position="378"/>
    </location>
</feature>
<dbReference type="InterPro" id="IPR011701">
    <property type="entry name" value="MFS"/>
</dbReference>
<organism evidence="8 9">
    <name type="scientific">Helicostylum pulchrum</name>
    <dbReference type="NCBI Taxonomy" id="562976"/>
    <lineage>
        <taxon>Eukaryota</taxon>
        <taxon>Fungi</taxon>
        <taxon>Fungi incertae sedis</taxon>
        <taxon>Mucoromycota</taxon>
        <taxon>Mucoromycotina</taxon>
        <taxon>Mucoromycetes</taxon>
        <taxon>Mucorales</taxon>
        <taxon>Mucorineae</taxon>
        <taxon>Mucoraceae</taxon>
        <taxon>Helicostylum</taxon>
    </lineage>
</organism>
<evidence type="ECO:0000313" key="8">
    <source>
        <dbReference type="EMBL" id="GAA5802078.1"/>
    </source>
</evidence>
<feature type="transmembrane region" description="Helical" evidence="6">
    <location>
        <begin position="40"/>
        <end position="63"/>
    </location>
</feature>
<feature type="transmembrane region" description="Helical" evidence="6">
    <location>
        <begin position="328"/>
        <end position="347"/>
    </location>
</feature>
<evidence type="ECO:0000259" key="7">
    <source>
        <dbReference type="PROSITE" id="PS50850"/>
    </source>
</evidence>
<evidence type="ECO:0000256" key="1">
    <source>
        <dbReference type="ARBA" id="ARBA00004141"/>
    </source>
</evidence>
<dbReference type="Proteomes" id="UP001476247">
    <property type="component" value="Unassembled WGS sequence"/>
</dbReference>
<comment type="caution">
    <text evidence="8">The sequence shown here is derived from an EMBL/GenBank/DDBJ whole genome shotgun (WGS) entry which is preliminary data.</text>
</comment>
<reference evidence="8 9" key="1">
    <citation type="submission" date="2024-04" db="EMBL/GenBank/DDBJ databases">
        <title>genome sequences of Mucor flavus KT1a and Helicostylum pulchrum KT1b strains isolation_sourced from the surface of a dry-aged beef.</title>
        <authorList>
            <person name="Toyotome T."/>
            <person name="Hosono M."/>
            <person name="Torimaru M."/>
            <person name="Fukuda K."/>
            <person name="Mikami N."/>
        </authorList>
    </citation>
    <scope>NUCLEOTIDE SEQUENCE [LARGE SCALE GENOMIC DNA]</scope>
    <source>
        <strain evidence="8 9">KT1b</strain>
    </source>
</reference>
<evidence type="ECO:0000256" key="5">
    <source>
        <dbReference type="ARBA" id="ARBA00023136"/>
    </source>
</evidence>
<evidence type="ECO:0000256" key="6">
    <source>
        <dbReference type="SAM" id="Phobius"/>
    </source>
</evidence>
<name>A0ABP9Y513_9FUNG</name>
<dbReference type="PANTHER" id="PTHR23502">
    <property type="entry name" value="MAJOR FACILITATOR SUPERFAMILY"/>
    <property type="match status" value="1"/>
</dbReference>
<keyword evidence="4 6" id="KW-1133">Transmembrane helix</keyword>
<dbReference type="PROSITE" id="PS50850">
    <property type="entry name" value="MFS"/>
    <property type="match status" value="1"/>
</dbReference>
<dbReference type="EMBL" id="BAABUJ010000021">
    <property type="protein sequence ID" value="GAA5802078.1"/>
    <property type="molecule type" value="Genomic_DNA"/>
</dbReference>
<evidence type="ECO:0000256" key="3">
    <source>
        <dbReference type="ARBA" id="ARBA00022692"/>
    </source>
</evidence>
<evidence type="ECO:0000256" key="2">
    <source>
        <dbReference type="ARBA" id="ARBA00022448"/>
    </source>
</evidence>
<keyword evidence="5 6" id="KW-0472">Membrane</keyword>
<proteinExistence type="predicted"/>
<dbReference type="SUPFAM" id="SSF103473">
    <property type="entry name" value="MFS general substrate transporter"/>
    <property type="match status" value="1"/>
</dbReference>
<dbReference type="PANTHER" id="PTHR23502:SF51">
    <property type="entry name" value="QUINIDINE RESISTANCE PROTEIN 1-RELATED"/>
    <property type="match status" value="1"/>
</dbReference>
<accession>A0ABP9Y513</accession>
<feature type="transmembrane region" description="Helical" evidence="6">
    <location>
        <begin position="108"/>
        <end position="126"/>
    </location>
</feature>
<feature type="transmembrane region" description="Helical" evidence="6">
    <location>
        <begin position="274"/>
        <end position="295"/>
    </location>
</feature>
<keyword evidence="2" id="KW-0813">Transport</keyword>
<gene>
    <name evidence="8" type="ORF">HPULCUR_007538</name>
</gene>
<evidence type="ECO:0000256" key="4">
    <source>
        <dbReference type="ARBA" id="ARBA00022989"/>
    </source>
</evidence>
<dbReference type="InterPro" id="IPR036259">
    <property type="entry name" value="MFS_trans_sf"/>
</dbReference>